<dbReference type="InterPro" id="IPR058205">
    <property type="entry name" value="D-LDH-like"/>
</dbReference>
<keyword evidence="3" id="KW-0520">NAD</keyword>
<accession>A0A2M6X0D5</accession>
<proteinExistence type="inferred from homology"/>
<dbReference type="AlphaFoldDB" id="A0A2M6X0D5"/>
<keyword evidence="2 4" id="KW-0560">Oxidoreductase</keyword>
<dbReference type="SUPFAM" id="SSF52283">
    <property type="entry name" value="Formate/glycerate dehydrogenase catalytic domain-like"/>
    <property type="match status" value="1"/>
</dbReference>
<dbReference type="PANTHER" id="PTHR43026:SF1">
    <property type="entry name" value="2-HYDROXYACID DEHYDROGENASE HOMOLOG 1-RELATED"/>
    <property type="match status" value="1"/>
</dbReference>
<dbReference type="Pfam" id="PF02826">
    <property type="entry name" value="2-Hacid_dh_C"/>
    <property type="match status" value="1"/>
</dbReference>
<protein>
    <submittedName>
        <fullName evidence="7">Hydroxyacid dehydrogenase</fullName>
    </submittedName>
</protein>
<evidence type="ECO:0000313" key="8">
    <source>
        <dbReference type="Proteomes" id="UP000230731"/>
    </source>
</evidence>
<dbReference type="PROSITE" id="PS00065">
    <property type="entry name" value="D_2_HYDROXYACID_DH_1"/>
    <property type="match status" value="1"/>
</dbReference>
<dbReference type="Gene3D" id="3.40.50.720">
    <property type="entry name" value="NAD(P)-binding Rossmann-like Domain"/>
    <property type="match status" value="2"/>
</dbReference>
<evidence type="ECO:0000259" key="6">
    <source>
        <dbReference type="Pfam" id="PF02826"/>
    </source>
</evidence>
<feature type="domain" description="D-isomer specific 2-hydroxyacid dehydrogenase NAD-binding" evidence="6">
    <location>
        <begin position="109"/>
        <end position="305"/>
    </location>
</feature>
<dbReference type="PANTHER" id="PTHR43026">
    <property type="entry name" value="2-HYDROXYACID DEHYDROGENASE HOMOLOG 1-RELATED"/>
    <property type="match status" value="1"/>
</dbReference>
<reference evidence="8" key="1">
    <citation type="submission" date="2017-09" db="EMBL/GenBank/DDBJ databases">
        <title>Depth-based differentiation of microbial function through sediment-hosted aquifers and enrichment of novel symbionts in the deep terrestrial subsurface.</title>
        <authorList>
            <person name="Probst A.J."/>
            <person name="Ladd B."/>
            <person name="Jarett J.K."/>
            <person name="Geller-Mcgrath D.E."/>
            <person name="Sieber C.M.K."/>
            <person name="Emerson J.B."/>
            <person name="Anantharaman K."/>
            <person name="Thomas B.C."/>
            <person name="Malmstrom R."/>
            <person name="Stieglmeier M."/>
            <person name="Klingl A."/>
            <person name="Woyke T."/>
            <person name="Ryan C.M."/>
            <person name="Banfield J.F."/>
        </authorList>
    </citation>
    <scope>NUCLEOTIDE SEQUENCE [LARGE SCALE GENOMIC DNA]</scope>
</reference>
<dbReference type="Proteomes" id="UP000230731">
    <property type="component" value="Unassembled WGS sequence"/>
</dbReference>
<sequence>MSSRPIIFFDVEPWEQERLPAHIAGHTVVSRPERLDRETALLAREAAAVSVFAWSAVSRPVLEQLPAVRFIAARSTGFDHIDLAACAEFGIAVANVPGYGERTVAEHTFALILALSRNLMHSFDRTRAGSFSREGLRGFDLEGKRLGVIGTGKIGAKVSRIGLAFGMRVVAFDVQRNPELEAAGVDYVPSAAAVLGQADVITLHVPLTEETRHLISMETIERIQPGAVLINTARGDLVQTAALLSALDRGILRGAGLDVLEDERLVGEEAEVLSQGAPSNEALAAMLRNHVLLSKPNVLITPHNAFNSEESLEKLLATTVANLEAFFAGTPQNVVGVS</sequence>
<dbReference type="SUPFAM" id="SSF51735">
    <property type="entry name" value="NAD(P)-binding Rossmann-fold domains"/>
    <property type="match status" value="1"/>
</dbReference>
<dbReference type="InterPro" id="IPR029753">
    <property type="entry name" value="D-isomer_DH_CS"/>
</dbReference>
<dbReference type="InterPro" id="IPR029752">
    <property type="entry name" value="D-isomer_DH_CS1"/>
</dbReference>
<evidence type="ECO:0000256" key="2">
    <source>
        <dbReference type="ARBA" id="ARBA00023002"/>
    </source>
</evidence>
<dbReference type="InterPro" id="IPR006139">
    <property type="entry name" value="D-isomer_2_OHA_DH_cat_dom"/>
</dbReference>
<evidence type="ECO:0000256" key="1">
    <source>
        <dbReference type="ARBA" id="ARBA00005854"/>
    </source>
</evidence>
<dbReference type="EMBL" id="PEZP01000004">
    <property type="protein sequence ID" value="PIT98489.1"/>
    <property type="molecule type" value="Genomic_DNA"/>
</dbReference>
<name>A0A2M6X0D5_9BACT</name>
<dbReference type="PROSITE" id="PS00670">
    <property type="entry name" value="D_2_HYDROXYACID_DH_2"/>
    <property type="match status" value="1"/>
</dbReference>
<evidence type="ECO:0000256" key="3">
    <source>
        <dbReference type="ARBA" id="ARBA00023027"/>
    </source>
</evidence>
<feature type="domain" description="D-isomer specific 2-hydroxyacid dehydrogenase catalytic" evidence="5">
    <location>
        <begin position="11"/>
        <end position="335"/>
    </location>
</feature>
<organism evidence="7 8">
    <name type="scientific">Candidatus Andersenbacteria bacterium CG10_big_fil_rev_8_21_14_0_10_54_11</name>
    <dbReference type="NCBI Taxonomy" id="1974485"/>
    <lineage>
        <taxon>Bacteria</taxon>
        <taxon>Candidatus Anderseniibacteriota</taxon>
    </lineage>
</organism>
<evidence type="ECO:0000313" key="7">
    <source>
        <dbReference type="EMBL" id="PIT98489.1"/>
    </source>
</evidence>
<comment type="caution">
    <text evidence="7">The sequence shown here is derived from an EMBL/GenBank/DDBJ whole genome shotgun (WGS) entry which is preliminary data.</text>
</comment>
<dbReference type="InterPro" id="IPR036291">
    <property type="entry name" value="NAD(P)-bd_dom_sf"/>
</dbReference>
<dbReference type="GO" id="GO:0051287">
    <property type="term" value="F:NAD binding"/>
    <property type="evidence" value="ECO:0007669"/>
    <property type="project" value="InterPro"/>
</dbReference>
<evidence type="ECO:0000256" key="4">
    <source>
        <dbReference type="RuleBase" id="RU003719"/>
    </source>
</evidence>
<comment type="similarity">
    <text evidence="1 4">Belongs to the D-isomer specific 2-hydroxyacid dehydrogenase family.</text>
</comment>
<evidence type="ECO:0000259" key="5">
    <source>
        <dbReference type="Pfam" id="PF00389"/>
    </source>
</evidence>
<dbReference type="Pfam" id="PF00389">
    <property type="entry name" value="2-Hacid_dh"/>
    <property type="match status" value="1"/>
</dbReference>
<dbReference type="GO" id="GO:0008720">
    <property type="term" value="F:D-lactate dehydrogenase (NAD+) activity"/>
    <property type="evidence" value="ECO:0007669"/>
    <property type="project" value="TreeGrafter"/>
</dbReference>
<dbReference type="InterPro" id="IPR006140">
    <property type="entry name" value="D-isomer_DH_NAD-bd"/>
</dbReference>
<gene>
    <name evidence="7" type="ORF">COT71_00370</name>
</gene>